<feature type="compositionally biased region" description="Basic and acidic residues" evidence="4">
    <location>
        <begin position="91"/>
        <end position="101"/>
    </location>
</feature>
<feature type="region of interest" description="Disordered" evidence="4">
    <location>
        <begin position="72"/>
        <end position="104"/>
    </location>
</feature>
<dbReference type="PANTHER" id="PTHR20982">
    <property type="entry name" value="RIBOSOME RECYCLING FACTOR"/>
    <property type="match status" value="1"/>
</dbReference>
<proteinExistence type="inferred from homology"/>
<evidence type="ECO:0000256" key="4">
    <source>
        <dbReference type="SAM" id="MobiDB-lite"/>
    </source>
</evidence>
<dbReference type="GO" id="GO:0043023">
    <property type="term" value="F:ribosomal large subunit binding"/>
    <property type="evidence" value="ECO:0007669"/>
    <property type="project" value="TreeGrafter"/>
</dbReference>
<feature type="compositionally biased region" description="Acidic residues" evidence="4">
    <location>
        <begin position="81"/>
        <end position="90"/>
    </location>
</feature>
<evidence type="ECO:0000313" key="6">
    <source>
        <dbReference type="EMBL" id="CDZ97373.1"/>
    </source>
</evidence>
<comment type="function">
    <text evidence="3">Necessary for protein synthesis in mitochondria. Functions as a ribosome recycling factor in mitochondria.</text>
</comment>
<dbReference type="InterPro" id="IPR002661">
    <property type="entry name" value="Ribosome_recyc_fac"/>
</dbReference>
<dbReference type="AlphaFoldDB" id="A0A0F7SI28"/>
<name>A0A0F7SI28_PHARH</name>
<dbReference type="PANTHER" id="PTHR20982:SF3">
    <property type="entry name" value="MITOCHONDRIAL RIBOSOME RECYCLING FACTOR PSEUDO 1"/>
    <property type="match status" value="1"/>
</dbReference>
<dbReference type="InterPro" id="IPR023584">
    <property type="entry name" value="Ribosome_recyc_fac_dom"/>
</dbReference>
<evidence type="ECO:0000256" key="2">
    <source>
        <dbReference type="ARBA" id="ARBA00022917"/>
    </source>
</evidence>
<organism evidence="6">
    <name type="scientific">Phaffia rhodozyma</name>
    <name type="common">Yeast</name>
    <name type="synonym">Xanthophyllomyces dendrorhous</name>
    <dbReference type="NCBI Taxonomy" id="264483"/>
    <lineage>
        <taxon>Eukaryota</taxon>
        <taxon>Fungi</taxon>
        <taxon>Dikarya</taxon>
        <taxon>Basidiomycota</taxon>
        <taxon>Agaricomycotina</taxon>
        <taxon>Tremellomycetes</taxon>
        <taxon>Cystofilobasidiales</taxon>
        <taxon>Mrakiaceae</taxon>
        <taxon>Phaffia</taxon>
    </lineage>
</organism>
<accession>A0A0F7SI28</accession>
<dbReference type="GO" id="GO:0006412">
    <property type="term" value="P:translation"/>
    <property type="evidence" value="ECO:0007669"/>
    <property type="project" value="UniProtKB-KW"/>
</dbReference>
<comment type="similarity">
    <text evidence="1">Belongs to the RRF family.</text>
</comment>
<dbReference type="Gene3D" id="1.10.132.20">
    <property type="entry name" value="Ribosome-recycling factor"/>
    <property type="match status" value="1"/>
</dbReference>
<feature type="domain" description="Ribosome recycling factor" evidence="5">
    <location>
        <begin position="137"/>
        <end position="280"/>
    </location>
</feature>
<evidence type="ECO:0000256" key="1">
    <source>
        <dbReference type="ARBA" id="ARBA00005912"/>
    </source>
</evidence>
<sequence>MSFLPRLALRSLSVRQPAALVLARLPATPVFVPAVRTFTNSALLQASGQGGREVKAKKKSKGAIKLAEKIASKKKGSKAVEEDEDDDDDDWSQKRTPRSEQIEVDNTATEVKKAGIKMKGFSQWFSEKTQEAIDRGRGKVSSSALDSIRVVLPKTTNELSLSAISTISIKANALIINVFDESHTKTIENAIHKANLPGMSPSSTDARTIKITVPRPSSSDRASMLKNLMSLAESSKQNVRQARMASMKILGKDGSSELQEVTDKYTKEIDGLLGKAKKELA</sequence>
<dbReference type="Pfam" id="PF01765">
    <property type="entry name" value="RRF"/>
    <property type="match status" value="1"/>
</dbReference>
<dbReference type="Gene3D" id="3.30.1360.40">
    <property type="match status" value="1"/>
</dbReference>
<evidence type="ECO:0000256" key="3">
    <source>
        <dbReference type="ARBA" id="ARBA00024909"/>
    </source>
</evidence>
<protein>
    <submittedName>
        <fullName evidence="6">Ribosome recycling factor domain</fullName>
    </submittedName>
</protein>
<reference evidence="6" key="1">
    <citation type="submission" date="2014-08" db="EMBL/GenBank/DDBJ databases">
        <authorList>
            <person name="Sharma Rahul"/>
            <person name="Thines Marco"/>
        </authorList>
    </citation>
    <scope>NUCLEOTIDE SEQUENCE</scope>
</reference>
<dbReference type="SUPFAM" id="SSF55194">
    <property type="entry name" value="Ribosome recycling factor, RRF"/>
    <property type="match status" value="1"/>
</dbReference>
<dbReference type="EMBL" id="LN483167">
    <property type="protein sequence ID" value="CDZ97373.1"/>
    <property type="molecule type" value="Genomic_DNA"/>
</dbReference>
<dbReference type="InterPro" id="IPR036191">
    <property type="entry name" value="RRF_sf"/>
</dbReference>
<evidence type="ECO:0000259" key="5">
    <source>
        <dbReference type="Pfam" id="PF01765"/>
    </source>
</evidence>
<dbReference type="GO" id="GO:0005739">
    <property type="term" value="C:mitochondrion"/>
    <property type="evidence" value="ECO:0007669"/>
    <property type="project" value="TreeGrafter"/>
</dbReference>
<keyword evidence="2" id="KW-0648">Protein biosynthesis</keyword>